<name>A0AAN6SN14_9PEZI</name>
<comment type="caution">
    <text evidence="1">The sequence shown here is derived from an EMBL/GenBank/DDBJ whole genome shotgun (WGS) entry which is preliminary data.</text>
</comment>
<dbReference type="EMBL" id="MU854481">
    <property type="protein sequence ID" value="KAK4034406.1"/>
    <property type="molecule type" value="Genomic_DNA"/>
</dbReference>
<reference evidence="2" key="1">
    <citation type="journal article" date="2023" name="Mol. Phylogenet. Evol.">
        <title>Genome-scale phylogeny and comparative genomics of the fungal order Sordariales.</title>
        <authorList>
            <person name="Hensen N."/>
            <person name="Bonometti L."/>
            <person name="Westerberg I."/>
            <person name="Brannstrom I.O."/>
            <person name="Guillou S."/>
            <person name="Cros-Aarteil S."/>
            <person name="Calhoun S."/>
            <person name="Haridas S."/>
            <person name="Kuo A."/>
            <person name="Mondo S."/>
            <person name="Pangilinan J."/>
            <person name="Riley R."/>
            <person name="LaButti K."/>
            <person name="Andreopoulos B."/>
            <person name="Lipzen A."/>
            <person name="Chen C."/>
            <person name="Yan M."/>
            <person name="Daum C."/>
            <person name="Ng V."/>
            <person name="Clum A."/>
            <person name="Steindorff A."/>
            <person name="Ohm R.A."/>
            <person name="Martin F."/>
            <person name="Silar P."/>
            <person name="Natvig D.O."/>
            <person name="Lalanne C."/>
            <person name="Gautier V."/>
            <person name="Ament-Velasquez S.L."/>
            <person name="Kruys A."/>
            <person name="Hutchinson M.I."/>
            <person name="Powell A.J."/>
            <person name="Barry K."/>
            <person name="Miller A.N."/>
            <person name="Grigoriev I.V."/>
            <person name="Debuchy R."/>
            <person name="Gladieux P."/>
            <person name="Hiltunen Thoren M."/>
            <person name="Johannesson H."/>
        </authorList>
    </citation>
    <scope>NUCLEOTIDE SEQUENCE [LARGE SCALE GENOMIC DNA]</scope>
    <source>
        <strain evidence="2">CBS 284.82</strain>
    </source>
</reference>
<organism evidence="1 2">
    <name type="scientific">Parachaetomium inaequale</name>
    <dbReference type="NCBI Taxonomy" id="2588326"/>
    <lineage>
        <taxon>Eukaryota</taxon>
        <taxon>Fungi</taxon>
        <taxon>Dikarya</taxon>
        <taxon>Ascomycota</taxon>
        <taxon>Pezizomycotina</taxon>
        <taxon>Sordariomycetes</taxon>
        <taxon>Sordariomycetidae</taxon>
        <taxon>Sordariales</taxon>
        <taxon>Chaetomiaceae</taxon>
        <taxon>Parachaetomium</taxon>
    </lineage>
</organism>
<protein>
    <submittedName>
        <fullName evidence="1">Tyrosine phosphatase protein</fullName>
    </submittedName>
</protein>
<gene>
    <name evidence="1" type="ORF">C8A01DRAFT_39132</name>
</gene>
<evidence type="ECO:0000313" key="2">
    <source>
        <dbReference type="Proteomes" id="UP001303115"/>
    </source>
</evidence>
<sequence length="249" mass="26487">MGQSISAIKDAAVKQNQEAEKTANDSLTALQDLAKLQVQLFRAQVINDKDPLKIPIGKMIVEDVVIKCSVEQDGDKIAGEVKETYKQFASGEIADGIGSVLSMGLKALFGNAAGNSNQTTNFIAVGGLGYPLRVDMLLYTYSFTSDSLIKVTKNVVAISLVVSSVDMKAMDDATIGATVQYCYGGAAEDVQQKIVDKLTAIRAKIVGQGGNTPANLGSDSLDVQEAEIRGAFDEVMWSEKGLLRSDKGQ</sequence>
<evidence type="ECO:0000313" key="1">
    <source>
        <dbReference type="EMBL" id="KAK4034406.1"/>
    </source>
</evidence>
<accession>A0AAN6SN14</accession>
<keyword evidence="2" id="KW-1185">Reference proteome</keyword>
<proteinExistence type="predicted"/>
<dbReference type="Proteomes" id="UP001303115">
    <property type="component" value="Unassembled WGS sequence"/>
</dbReference>
<dbReference type="AlphaFoldDB" id="A0AAN6SN14"/>